<name>A0A6B0YW32_9CHLR</name>
<dbReference type="GO" id="GO:0051301">
    <property type="term" value="P:cell division"/>
    <property type="evidence" value="ECO:0007669"/>
    <property type="project" value="UniProtKB-KW"/>
</dbReference>
<dbReference type="PANTHER" id="PTHR37820">
    <property type="entry name" value="CELL DIVISION PROTEIN DIVIB"/>
    <property type="match status" value="1"/>
</dbReference>
<dbReference type="InterPro" id="IPR013685">
    <property type="entry name" value="POTRA_FtsQ_type"/>
</dbReference>
<comment type="subcellular location">
    <subcellularLocation>
        <location evidence="1">Membrane</location>
    </subcellularLocation>
</comment>
<keyword evidence="6" id="KW-0472">Membrane</keyword>
<dbReference type="InterPro" id="IPR034746">
    <property type="entry name" value="POTRA"/>
</dbReference>
<dbReference type="EMBL" id="VXRG01000128">
    <property type="protein sequence ID" value="MXY94837.1"/>
    <property type="molecule type" value="Genomic_DNA"/>
</dbReference>
<feature type="compositionally biased region" description="Basic residues" evidence="8">
    <location>
        <begin position="23"/>
        <end position="39"/>
    </location>
</feature>
<evidence type="ECO:0000313" key="10">
    <source>
        <dbReference type="EMBL" id="MXY94837.1"/>
    </source>
</evidence>
<organism evidence="10">
    <name type="scientific">Caldilineaceae bacterium SB0664_bin_27</name>
    <dbReference type="NCBI Taxonomy" id="2605260"/>
    <lineage>
        <taxon>Bacteria</taxon>
        <taxon>Bacillati</taxon>
        <taxon>Chloroflexota</taxon>
        <taxon>Caldilineae</taxon>
        <taxon>Caldilineales</taxon>
        <taxon>Caldilineaceae</taxon>
    </lineage>
</organism>
<sequence length="329" mass="37271">MQTAFNSGRKQKRGSRAAQKAVSSKRVRRRRHAQTRRRFSSALRSMQAFVLRSGRLRPGSKGSAKGKTSSLPVPAGTQATLFPGFSGLAPSKTVSLLLLAAVAAALYWLYTSESFYIYRENVRFEGAQYLSDDELFAACDIDSWSIFWLDPEKIEEQVMAHPYITAADAKIRWPGQIEISVQEVRPVALWATEQQEYWLLEDGVALTPRELDIQPAMRIIDPSAEARIANVEGTLQIDKRILTSAMILSNRLSIVSEFWYNSRYGLNFSLPHTQAWVHWGDGYKFEEKWTVLQSIKPQLEAAGDEAITLNVSVPNRSFTRRYDDESDEQ</sequence>
<keyword evidence="5" id="KW-1133">Transmembrane helix</keyword>
<dbReference type="Gene3D" id="3.10.20.310">
    <property type="entry name" value="membrane protein fhac"/>
    <property type="match status" value="1"/>
</dbReference>
<keyword evidence="7" id="KW-0131">Cell cycle</keyword>
<gene>
    <name evidence="10" type="ORF">F4Y42_15465</name>
</gene>
<proteinExistence type="predicted"/>
<evidence type="ECO:0000256" key="2">
    <source>
        <dbReference type="ARBA" id="ARBA00022475"/>
    </source>
</evidence>
<keyword evidence="2" id="KW-1003">Cell membrane</keyword>
<dbReference type="PROSITE" id="PS51779">
    <property type="entry name" value="POTRA"/>
    <property type="match status" value="1"/>
</dbReference>
<accession>A0A6B0YW32</accession>
<evidence type="ECO:0000259" key="9">
    <source>
        <dbReference type="PROSITE" id="PS51779"/>
    </source>
</evidence>
<evidence type="ECO:0000256" key="4">
    <source>
        <dbReference type="ARBA" id="ARBA00022692"/>
    </source>
</evidence>
<reference evidence="10" key="1">
    <citation type="submission" date="2019-09" db="EMBL/GenBank/DDBJ databases">
        <title>Characterisation of the sponge microbiome using genome-centric metagenomics.</title>
        <authorList>
            <person name="Engelberts J.P."/>
            <person name="Robbins S.J."/>
            <person name="De Goeij J.M."/>
            <person name="Aranda M."/>
            <person name="Bell S.C."/>
            <person name="Webster N.S."/>
        </authorList>
    </citation>
    <scope>NUCLEOTIDE SEQUENCE</scope>
    <source>
        <strain evidence="10">SB0664_bin_27</strain>
    </source>
</reference>
<dbReference type="PANTHER" id="PTHR37820:SF1">
    <property type="entry name" value="CELL DIVISION PROTEIN FTSQ"/>
    <property type="match status" value="1"/>
</dbReference>
<evidence type="ECO:0000256" key="8">
    <source>
        <dbReference type="SAM" id="MobiDB-lite"/>
    </source>
</evidence>
<dbReference type="InterPro" id="IPR050487">
    <property type="entry name" value="FtsQ_DivIB"/>
</dbReference>
<keyword evidence="4" id="KW-0812">Transmembrane</keyword>
<comment type="caution">
    <text evidence="10">The sequence shown here is derived from an EMBL/GenBank/DDBJ whole genome shotgun (WGS) entry which is preliminary data.</text>
</comment>
<evidence type="ECO:0000256" key="7">
    <source>
        <dbReference type="ARBA" id="ARBA00023306"/>
    </source>
</evidence>
<feature type="domain" description="POTRA" evidence="9">
    <location>
        <begin position="117"/>
        <end position="184"/>
    </location>
</feature>
<protein>
    <submittedName>
        <fullName evidence="10">FtsQ-type POTRA domain-containing protein</fullName>
    </submittedName>
</protein>
<keyword evidence="3" id="KW-0132">Cell division</keyword>
<evidence type="ECO:0000256" key="5">
    <source>
        <dbReference type="ARBA" id="ARBA00022989"/>
    </source>
</evidence>
<evidence type="ECO:0000256" key="6">
    <source>
        <dbReference type="ARBA" id="ARBA00023136"/>
    </source>
</evidence>
<dbReference type="Pfam" id="PF08478">
    <property type="entry name" value="POTRA_1"/>
    <property type="match status" value="1"/>
</dbReference>
<feature type="region of interest" description="Disordered" evidence="8">
    <location>
        <begin position="1"/>
        <end position="41"/>
    </location>
</feature>
<evidence type="ECO:0000256" key="1">
    <source>
        <dbReference type="ARBA" id="ARBA00004370"/>
    </source>
</evidence>
<dbReference type="AlphaFoldDB" id="A0A6B0YW32"/>
<evidence type="ECO:0000256" key="3">
    <source>
        <dbReference type="ARBA" id="ARBA00022618"/>
    </source>
</evidence>
<dbReference type="GO" id="GO:0005886">
    <property type="term" value="C:plasma membrane"/>
    <property type="evidence" value="ECO:0007669"/>
    <property type="project" value="TreeGrafter"/>
</dbReference>